<reference evidence="2 3" key="1">
    <citation type="journal article" date="2017" name="Curr. Microbiol.">
        <title>Mucilaginibacter ginsenosidivorans sp. nov., Isolated from Soil of Ginseng Field.</title>
        <authorList>
            <person name="Kim M.M."/>
            <person name="Siddiqi M.Z."/>
            <person name="Im W.T."/>
        </authorList>
    </citation>
    <scope>NUCLEOTIDE SEQUENCE [LARGE SCALE GENOMIC DNA]</scope>
    <source>
        <strain evidence="2 3">Gsoil 3017</strain>
    </source>
</reference>
<dbReference type="SMART" id="SM00849">
    <property type="entry name" value="Lactamase_B"/>
    <property type="match status" value="1"/>
</dbReference>
<dbReference type="PANTHER" id="PTHR42663">
    <property type="entry name" value="HYDROLASE C777.06C-RELATED-RELATED"/>
    <property type="match status" value="1"/>
</dbReference>
<dbReference type="PANTHER" id="PTHR42663:SF6">
    <property type="entry name" value="HYDROLASE C777.06C-RELATED"/>
    <property type="match status" value="1"/>
</dbReference>
<keyword evidence="3" id="KW-1185">Reference proteome</keyword>
<name>A0A5B8UXB4_9SPHI</name>
<dbReference type="InterPro" id="IPR036866">
    <property type="entry name" value="RibonucZ/Hydroxyglut_hydro"/>
</dbReference>
<dbReference type="OrthoDB" id="9781189at2"/>
<dbReference type="GO" id="GO:0016787">
    <property type="term" value="F:hydrolase activity"/>
    <property type="evidence" value="ECO:0007669"/>
    <property type="project" value="UniProtKB-KW"/>
</dbReference>
<dbReference type="Proteomes" id="UP000321479">
    <property type="component" value="Chromosome"/>
</dbReference>
<sequence>MTITFLGTGTSQGVPVIACNCEVCTSPDPRDKRLRSSVMIEAEGKVIVIDSGPDFRYQMLRAKVRHLDAIVFTHEHKDHIAGMDDIRAFNYRQESAIDVYATTRVQEALKREFSYVFAEMKYPGIPEVTLKTIDLKPFSIGNILFRPIEVMHYKLPVLGFRIGDFTYITDAKTISEPEKQKIKGTKTLVINALQIEKHISHFTFVEAIAFAKEIGAEETYFTHISHRLGRHQAILGLLPKNITLAYDGLVLEV</sequence>
<proteinExistence type="predicted"/>
<protein>
    <submittedName>
        <fullName evidence="2">MBL fold metallo-hydrolase</fullName>
    </submittedName>
</protein>
<evidence type="ECO:0000259" key="1">
    <source>
        <dbReference type="SMART" id="SM00849"/>
    </source>
</evidence>
<gene>
    <name evidence="2" type="ORF">FRZ54_13955</name>
</gene>
<dbReference type="AlphaFoldDB" id="A0A5B8UXB4"/>
<dbReference type="EMBL" id="CP042436">
    <property type="protein sequence ID" value="QEC63633.1"/>
    <property type="molecule type" value="Genomic_DNA"/>
</dbReference>
<dbReference type="KEGG" id="mgin:FRZ54_13955"/>
<evidence type="ECO:0000313" key="2">
    <source>
        <dbReference type="EMBL" id="QEC63633.1"/>
    </source>
</evidence>
<dbReference type="SUPFAM" id="SSF56281">
    <property type="entry name" value="Metallo-hydrolase/oxidoreductase"/>
    <property type="match status" value="1"/>
</dbReference>
<dbReference type="InterPro" id="IPR001279">
    <property type="entry name" value="Metallo-B-lactamas"/>
</dbReference>
<dbReference type="Gene3D" id="3.60.15.10">
    <property type="entry name" value="Ribonuclease Z/Hydroxyacylglutathione hydrolase-like"/>
    <property type="match status" value="1"/>
</dbReference>
<accession>A0A5B8UXB4</accession>
<dbReference type="RefSeq" id="WP_147032208.1">
    <property type="nucleotide sequence ID" value="NZ_CP042436.1"/>
</dbReference>
<dbReference type="Pfam" id="PF12706">
    <property type="entry name" value="Lactamase_B_2"/>
    <property type="match status" value="1"/>
</dbReference>
<keyword evidence="2" id="KW-0378">Hydrolase</keyword>
<organism evidence="2 3">
    <name type="scientific">Mucilaginibacter ginsenosidivorans</name>
    <dbReference type="NCBI Taxonomy" id="398053"/>
    <lineage>
        <taxon>Bacteria</taxon>
        <taxon>Pseudomonadati</taxon>
        <taxon>Bacteroidota</taxon>
        <taxon>Sphingobacteriia</taxon>
        <taxon>Sphingobacteriales</taxon>
        <taxon>Sphingobacteriaceae</taxon>
        <taxon>Mucilaginibacter</taxon>
    </lineage>
</organism>
<dbReference type="CDD" id="cd16279">
    <property type="entry name" value="metallo-hydrolase-like_MBL-fold"/>
    <property type="match status" value="1"/>
</dbReference>
<evidence type="ECO:0000313" key="3">
    <source>
        <dbReference type="Proteomes" id="UP000321479"/>
    </source>
</evidence>
<feature type="domain" description="Metallo-beta-lactamase" evidence="1">
    <location>
        <begin position="34"/>
        <end position="223"/>
    </location>
</feature>